<comment type="caution">
    <text evidence="1">The sequence shown here is derived from an EMBL/GenBank/DDBJ whole genome shotgun (WGS) entry which is preliminary data.</text>
</comment>
<gene>
    <name evidence="1" type="ORF">L6452_35692</name>
</gene>
<evidence type="ECO:0000313" key="1">
    <source>
        <dbReference type="EMBL" id="KAI3680913.1"/>
    </source>
</evidence>
<keyword evidence="2" id="KW-1185">Reference proteome</keyword>
<evidence type="ECO:0000313" key="2">
    <source>
        <dbReference type="Proteomes" id="UP001055879"/>
    </source>
</evidence>
<accession>A0ACB8Y759</accession>
<reference evidence="2" key="1">
    <citation type="journal article" date="2022" name="Mol. Ecol. Resour.">
        <title>The genomes of chicory, endive, great burdock and yacon provide insights into Asteraceae palaeo-polyploidization history and plant inulin production.</title>
        <authorList>
            <person name="Fan W."/>
            <person name="Wang S."/>
            <person name="Wang H."/>
            <person name="Wang A."/>
            <person name="Jiang F."/>
            <person name="Liu H."/>
            <person name="Zhao H."/>
            <person name="Xu D."/>
            <person name="Zhang Y."/>
        </authorList>
    </citation>
    <scope>NUCLEOTIDE SEQUENCE [LARGE SCALE GENOMIC DNA]</scope>
    <source>
        <strain evidence="2">cv. Niubang</strain>
    </source>
</reference>
<name>A0ACB8Y759_ARCLA</name>
<proteinExistence type="predicted"/>
<organism evidence="1 2">
    <name type="scientific">Arctium lappa</name>
    <name type="common">Greater burdock</name>
    <name type="synonym">Lappa major</name>
    <dbReference type="NCBI Taxonomy" id="4217"/>
    <lineage>
        <taxon>Eukaryota</taxon>
        <taxon>Viridiplantae</taxon>
        <taxon>Streptophyta</taxon>
        <taxon>Embryophyta</taxon>
        <taxon>Tracheophyta</taxon>
        <taxon>Spermatophyta</taxon>
        <taxon>Magnoliopsida</taxon>
        <taxon>eudicotyledons</taxon>
        <taxon>Gunneridae</taxon>
        <taxon>Pentapetalae</taxon>
        <taxon>asterids</taxon>
        <taxon>campanulids</taxon>
        <taxon>Asterales</taxon>
        <taxon>Asteraceae</taxon>
        <taxon>Carduoideae</taxon>
        <taxon>Cardueae</taxon>
        <taxon>Arctiinae</taxon>
        <taxon>Arctium</taxon>
    </lineage>
</organism>
<dbReference type="EMBL" id="CM042059">
    <property type="protein sequence ID" value="KAI3680913.1"/>
    <property type="molecule type" value="Genomic_DNA"/>
</dbReference>
<dbReference type="Proteomes" id="UP001055879">
    <property type="component" value="Linkage Group LG13"/>
</dbReference>
<reference evidence="1 2" key="2">
    <citation type="journal article" date="2022" name="Mol. Ecol. Resour.">
        <title>The genomes of chicory, endive, great burdock and yacon provide insights into Asteraceae paleo-polyploidization history and plant inulin production.</title>
        <authorList>
            <person name="Fan W."/>
            <person name="Wang S."/>
            <person name="Wang H."/>
            <person name="Wang A."/>
            <person name="Jiang F."/>
            <person name="Liu H."/>
            <person name="Zhao H."/>
            <person name="Xu D."/>
            <person name="Zhang Y."/>
        </authorList>
    </citation>
    <scope>NUCLEOTIDE SEQUENCE [LARGE SCALE GENOMIC DNA]</scope>
    <source>
        <strain evidence="2">cv. Niubang</strain>
    </source>
</reference>
<protein>
    <submittedName>
        <fullName evidence="1">Uncharacterized protein</fullName>
    </submittedName>
</protein>
<sequence length="352" mass="40045">MHVCYSPQLGSVNKNSSAFGDSGAYTSPGTPHYGDNDVSGFQKGWYSERVLLPSNSSRRHISTATLMPFNSARTLPSKWMMLRDGLRAQFNMIKFFGPRVYRDVFGQREEFPNYEFLPYQLSRGFEGSRFGFARFLGIDDAKKMERDHGNIWVGSYHVRINISKYSRVEKNRVNKTDVVHEKNGKENVSNQIMKENTSNQTRVLGCRSFAEVVNGGSGQVENSPINIISTASSKKRMEKALIAEVDNFSLLQNIGSFSDAEGCTEVKIKYLGGLFVMLDFPVTSGSRVKAMLEKRTSPWKNWFRRVFPWKPKFKVVERIAFLTIHGIPPHARNPLVFMEIDKQWGKVIEVQG</sequence>